<gene>
    <name evidence="1" type="ORF">CD122_01115</name>
</gene>
<evidence type="ECO:0000313" key="2">
    <source>
        <dbReference type="Proteomes" id="UP000242752"/>
    </source>
</evidence>
<dbReference type="AlphaFoldDB" id="A0A2K3YXI0"/>
<dbReference type="Proteomes" id="UP000242752">
    <property type="component" value="Unassembled WGS sequence"/>
</dbReference>
<accession>A0A2K3YXI0</accession>
<dbReference type="RefSeq" id="WP_103357183.1">
    <property type="nucleotide sequence ID" value="NZ_PPRF01000010.1"/>
</dbReference>
<dbReference type="Pfam" id="PF05133">
    <property type="entry name" value="SPP1_portal"/>
    <property type="match status" value="1"/>
</dbReference>
<keyword evidence="2" id="KW-1185">Reference proteome</keyword>
<dbReference type="InterPro" id="IPR006428">
    <property type="entry name" value="Portal_SPP1-type"/>
</dbReference>
<dbReference type="EMBL" id="PPRF01000010">
    <property type="protein sequence ID" value="PNZ29898.1"/>
    <property type="molecule type" value="Genomic_DNA"/>
</dbReference>
<dbReference type="OrthoDB" id="1697867at2"/>
<organism evidence="1 2">
    <name type="scientific">Staphylococcus rostri</name>
    <dbReference type="NCBI Taxonomy" id="522262"/>
    <lineage>
        <taxon>Bacteria</taxon>
        <taxon>Bacillati</taxon>
        <taxon>Bacillota</taxon>
        <taxon>Bacilli</taxon>
        <taxon>Bacillales</taxon>
        <taxon>Staphylococcaceae</taxon>
        <taxon>Staphylococcus</taxon>
    </lineage>
</organism>
<name>A0A2K3YXI0_9STAP</name>
<dbReference type="NCBIfam" id="TIGR01538">
    <property type="entry name" value="portal_SPP1"/>
    <property type="match status" value="1"/>
</dbReference>
<evidence type="ECO:0000313" key="1">
    <source>
        <dbReference type="EMBL" id="PNZ29898.1"/>
    </source>
</evidence>
<comment type="caution">
    <text evidence="1">The sequence shown here is derived from an EMBL/GenBank/DDBJ whole genome shotgun (WGS) entry which is preliminary data.</text>
</comment>
<proteinExistence type="predicted"/>
<reference evidence="1 2" key="1">
    <citation type="submission" date="2017-08" db="EMBL/GenBank/DDBJ databases">
        <title>Draft genome sequences of 64 type strains of genus Staph aureus.</title>
        <authorList>
            <person name="Cole K."/>
            <person name="Golubchik T."/>
            <person name="Russell J."/>
            <person name="Foster D."/>
            <person name="Llewelyn M."/>
            <person name="Wilson D."/>
            <person name="Crook D."/>
            <person name="Paul J."/>
        </authorList>
    </citation>
    <scope>NUCLEOTIDE SEQUENCE [LARGE SCALE GENOMIC DNA]</scope>
    <source>
        <strain evidence="1 2">DSM 21968</strain>
    </source>
</reference>
<dbReference type="InterPro" id="IPR021145">
    <property type="entry name" value="Portal_protein_SPP1_Gp6-like"/>
</dbReference>
<sequence length="469" mass="55072">MIVIYWPNEKPYHERIVEKLAPKYETQEEMIIRLINDHKPKIEKITTGERYYNHDPDVLHLAPKLDNTGNVDPLKPDWRMYTNYHQNLVDQKVAYAVANPVTFETDDDNALKTIQHVLNHKWDDKLVDILTAASNKGIEWIQPYIDEDGEFKTFRVPAEQAIPIWTNKERDKLKGFIRYYVLDEAERVEYWTNTDVTYYEYNEGQLIPDYYHGDEHIQAHYYVGDKRMSWGRVPFIPFKNNPQEVSDLFMYKTIIDAMDKRLSDTQNTFDESTELIYVLKGYEGQDLDEFMRNLKYYKAINVDGDGSGVDTIQIEVPVQSSKEYLDMLHNYVIEFGQGVDFQQDKFGNSPSGIALKFMYSNLDLKANKLKNKTLTALQELLQYIIDFYKLNIKVQDVEITFNFNVMVNELEQSQIAVQSQFLSKETLVTNHPWVDDPVAELERIEQDNIEFNNQLPSLEGDEDDRAQDN</sequence>
<protein>
    <submittedName>
        <fullName evidence="1">Phage portal protein</fullName>
    </submittedName>
</protein>